<sequence>MLACFFSAVLLCSASLVAAAPGSRNHTVTRRDEGWTRTGKGTVYAQEGTAGSCGNWHDDDDQIVALGHFWMKHEYQAERCGRKIRVKNIGSDYDGLGGEGNEIIVTVQDSCDSCGKNHLDFSIGAWNELTDESEWGELNIEWNWL</sequence>
<accession>A0AAE0MLB9</accession>
<dbReference type="InterPro" id="IPR051477">
    <property type="entry name" value="Expansin_CellWall"/>
</dbReference>
<dbReference type="CDD" id="cd22191">
    <property type="entry name" value="DPBB_RlpA_EXP_N-like"/>
    <property type="match status" value="1"/>
</dbReference>
<evidence type="ECO:0000313" key="3">
    <source>
        <dbReference type="EMBL" id="KAK3336350.1"/>
    </source>
</evidence>
<feature type="chain" id="PRO_5042065000" evidence="2">
    <location>
        <begin position="20"/>
        <end position="145"/>
    </location>
</feature>
<dbReference type="Proteomes" id="UP001286456">
    <property type="component" value="Unassembled WGS sequence"/>
</dbReference>
<protein>
    <submittedName>
        <fullName evidence="3">RlpA-like double-psi beta-barrel-protein domain-containing protein-containing protein</fullName>
    </submittedName>
</protein>
<feature type="signal peptide" evidence="2">
    <location>
        <begin position="1"/>
        <end position="19"/>
    </location>
</feature>
<reference evidence="3" key="2">
    <citation type="submission" date="2023-06" db="EMBL/GenBank/DDBJ databases">
        <authorList>
            <consortium name="Lawrence Berkeley National Laboratory"/>
            <person name="Haridas S."/>
            <person name="Hensen N."/>
            <person name="Bonometti L."/>
            <person name="Westerberg I."/>
            <person name="Brannstrom I.O."/>
            <person name="Guillou S."/>
            <person name="Cros-Aarteil S."/>
            <person name="Calhoun S."/>
            <person name="Kuo A."/>
            <person name="Mondo S."/>
            <person name="Pangilinan J."/>
            <person name="Riley R."/>
            <person name="Labutti K."/>
            <person name="Andreopoulos B."/>
            <person name="Lipzen A."/>
            <person name="Chen C."/>
            <person name="Yanf M."/>
            <person name="Daum C."/>
            <person name="Ng V."/>
            <person name="Clum A."/>
            <person name="Steindorff A."/>
            <person name="Ohm R."/>
            <person name="Martin F."/>
            <person name="Silar P."/>
            <person name="Natvig D."/>
            <person name="Lalanne C."/>
            <person name="Gautier V."/>
            <person name="Ament-Velasquez S.L."/>
            <person name="Kruys A."/>
            <person name="Hutchinson M.I."/>
            <person name="Powell A.J."/>
            <person name="Barry K."/>
            <person name="Miller A.N."/>
            <person name="Grigoriev I.V."/>
            <person name="Debuchy R."/>
            <person name="Gladieux P."/>
            <person name="Thoren M.H."/>
            <person name="Johannesson H."/>
        </authorList>
    </citation>
    <scope>NUCLEOTIDE SEQUENCE</scope>
    <source>
        <strain evidence="3">SMH4131-1</strain>
    </source>
</reference>
<dbReference type="InterPro" id="IPR036908">
    <property type="entry name" value="RlpA-like_sf"/>
</dbReference>
<dbReference type="PANTHER" id="PTHR31836:SF28">
    <property type="entry name" value="SRCR DOMAIN-CONTAINING PROTEIN-RELATED"/>
    <property type="match status" value="1"/>
</dbReference>
<organism evidence="3 4">
    <name type="scientific">Cercophora scortea</name>
    <dbReference type="NCBI Taxonomy" id="314031"/>
    <lineage>
        <taxon>Eukaryota</taxon>
        <taxon>Fungi</taxon>
        <taxon>Dikarya</taxon>
        <taxon>Ascomycota</taxon>
        <taxon>Pezizomycotina</taxon>
        <taxon>Sordariomycetes</taxon>
        <taxon>Sordariomycetidae</taxon>
        <taxon>Sordariales</taxon>
        <taxon>Lasiosphaeriaceae</taxon>
        <taxon>Cercophora</taxon>
    </lineage>
</organism>
<keyword evidence="4" id="KW-1185">Reference proteome</keyword>
<reference evidence="3" key="1">
    <citation type="journal article" date="2023" name="Mol. Phylogenet. Evol.">
        <title>Genome-scale phylogeny and comparative genomics of the fungal order Sordariales.</title>
        <authorList>
            <person name="Hensen N."/>
            <person name="Bonometti L."/>
            <person name="Westerberg I."/>
            <person name="Brannstrom I.O."/>
            <person name="Guillou S."/>
            <person name="Cros-Aarteil S."/>
            <person name="Calhoun S."/>
            <person name="Haridas S."/>
            <person name="Kuo A."/>
            <person name="Mondo S."/>
            <person name="Pangilinan J."/>
            <person name="Riley R."/>
            <person name="LaButti K."/>
            <person name="Andreopoulos B."/>
            <person name="Lipzen A."/>
            <person name="Chen C."/>
            <person name="Yan M."/>
            <person name="Daum C."/>
            <person name="Ng V."/>
            <person name="Clum A."/>
            <person name="Steindorff A."/>
            <person name="Ohm R.A."/>
            <person name="Martin F."/>
            <person name="Silar P."/>
            <person name="Natvig D.O."/>
            <person name="Lalanne C."/>
            <person name="Gautier V."/>
            <person name="Ament-Velasquez S.L."/>
            <person name="Kruys A."/>
            <person name="Hutchinson M.I."/>
            <person name="Powell A.J."/>
            <person name="Barry K."/>
            <person name="Miller A.N."/>
            <person name="Grigoriev I.V."/>
            <person name="Debuchy R."/>
            <person name="Gladieux P."/>
            <person name="Hiltunen Thoren M."/>
            <person name="Johannesson H."/>
        </authorList>
    </citation>
    <scope>NUCLEOTIDE SEQUENCE</scope>
    <source>
        <strain evidence="3">SMH4131-1</strain>
    </source>
</reference>
<keyword evidence="1 2" id="KW-0732">Signal</keyword>
<dbReference type="SUPFAM" id="SSF50685">
    <property type="entry name" value="Barwin-like endoglucanases"/>
    <property type="match status" value="1"/>
</dbReference>
<evidence type="ECO:0000256" key="2">
    <source>
        <dbReference type="SAM" id="SignalP"/>
    </source>
</evidence>
<evidence type="ECO:0000256" key="1">
    <source>
        <dbReference type="ARBA" id="ARBA00022729"/>
    </source>
</evidence>
<proteinExistence type="predicted"/>
<gene>
    <name evidence="3" type="ORF">B0T19DRAFT_437126</name>
</gene>
<dbReference type="EMBL" id="JAUEPO010000001">
    <property type="protein sequence ID" value="KAK3336350.1"/>
    <property type="molecule type" value="Genomic_DNA"/>
</dbReference>
<evidence type="ECO:0000313" key="4">
    <source>
        <dbReference type="Proteomes" id="UP001286456"/>
    </source>
</evidence>
<dbReference type="PANTHER" id="PTHR31836">
    <property type="match status" value="1"/>
</dbReference>
<comment type="caution">
    <text evidence="3">The sequence shown here is derived from an EMBL/GenBank/DDBJ whole genome shotgun (WGS) entry which is preliminary data.</text>
</comment>
<dbReference type="Gene3D" id="2.40.40.10">
    <property type="entry name" value="RlpA-like domain"/>
    <property type="match status" value="1"/>
</dbReference>
<name>A0AAE0MLB9_9PEZI</name>
<dbReference type="AlphaFoldDB" id="A0AAE0MLB9"/>